<protein>
    <recommendedName>
        <fullName evidence="2">DUF6533 domain-containing protein</fullName>
    </recommendedName>
</protein>
<feature type="transmembrane region" description="Helical" evidence="1">
    <location>
        <begin position="124"/>
        <end position="147"/>
    </location>
</feature>
<feature type="domain" description="DUF6533" evidence="2">
    <location>
        <begin position="24"/>
        <end position="68"/>
    </location>
</feature>
<feature type="transmembrane region" description="Helical" evidence="1">
    <location>
        <begin position="217"/>
        <end position="242"/>
    </location>
</feature>
<keyword evidence="1" id="KW-1133">Transmembrane helix</keyword>
<dbReference type="AlphaFoldDB" id="A0A8H6I696"/>
<gene>
    <name evidence="3" type="ORF">DFP72DRAFT_1043690</name>
</gene>
<dbReference type="InterPro" id="IPR045340">
    <property type="entry name" value="DUF6533"/>
</dbReference>
<reference evidence="3 4" key="1">
    <citation type="submission" date="2020-07" db="EMBL/GenBank/DDBJ databases">
        <title>Comparative genomics of pyrophilous fungi reveals a link between fire events and developmental genes.</title>
        <authorList>
            <consortium name="DOE Joint Genome Institute"/>
            <person name="Steindorff A.S."/>
            <person name="Carver A."/>
            <person name="Calhoun S."/>
            <person name="Stillman K."/>
            <person name="Liu H."/>
            <person name="Lipzen A."/>
            <person name="Pangilinan J."/>
            <person name="Labutti K."/>
            <person name="Bruns T.D."/>
            <person name="Grigoriev I.V."/>
        </authorList>
    </citation>
    <scope>NUCLEOTIDE SEQUENCE [LARGE SCALE GENOMIC DNA]</scope>
    <source>
        <strain evidence="3 4">CBS 144469</strain>
    </source>
</reference>
<feature type="transmembrane region" description="Helical" evidence="1">
    <location>
        <begin position="176"/>
        <end position="196"/>
    </location>
</feature>
<evidence type="ECO:0000313" key="4">
    <source>
        <dbReference type="Proteomes" id="UP000521943"/>
    </source>
</evidence>
<name>A0A8H6I696_9AGAR</name>
<evidence type="ECO:0000313" key="3">
    <source>
        <dbReference type="EMBL" id="KAF6758684.1"/>
    </source>
</evidence>
<proteinExistence type="predicted"/>
<keyword evidence="4" id="KW-1185">Reference proteome</keyword>
<dbReference type="EMBL" id="JACGCI010000018">
    <property type="protein sequence ID" value="KAF6758684.1"/>
    <property type="molecule type" value="Genomic_DNA"/>
</dbReference>
<feature type="transmembrane region" description="Helical" evidence="1">
    <location>
        <begin position="91"/>
        <end position="112"/>
    </location>
</feature>
<keyword evidence="1" id="KW-0472">Membrane</keyword>
<evidence type="ECO:0000259" key="2">
    <source>
        <dbReference type="Pfam" id="PF20151"/>
    </source>
</evidence>
<dbReference type="OrthoDB" id="3346251at2759"/>
<feature type="transmembrane region" description="Helical" evidence="1">
    <location>
        <begin position="60"/>
        <end position="79"/>
    </location>
</feature>
<dbReference type="Pfam" id="PF20151">
    <property type="entry name" value="DUF6533"/>
    <property type="match status" value="1"/>
</dbReference>
<comment type="caution">
    <text evidence="3">The sequence shown here is derived from an EMBL/GenBank/DDBJ whole genome shotgun (WGS) entry which is preliminary data.</text>
</comment>
<sequence>MADANEALARLLEYGITQLSLKFSLVACATFAIAECLHCLPLEVSLIWGAKWNLGKGLYLLSRYLTFVELLCLAPLYTLSQGLTVQVCQPLFAAGATITVIEVTIAEAILFLRVYALSGRDRRLGAFLLALYLGVHGAIYAAIYKFLNSLVYIPSPFPAIITCLPIEGNNKMLSNVFILLLSSELVILLITFWLCFIRHKATNSPLVATFSRDGLYYFLLLSAVSTGNIICNLVAPIGYIYLLTLIGSGVYDTHGEIALESLENDGGKSPFHSMHFAAATQGKVKESITTATHTVSTV</sequence>
<dbReference type="Proteomes" id="UP000521943">
    <property type="component" value="Unassembled WGS sequence"/>
</dbReference>
<evidence type="ECO:0000256" key="1">
    <source>
        <dbReference type="SAM" id="Phobius"/>
    </source>
</evidence>
<keyword evidence="1" id="KW-0812">Transmembrane</keyword>
<accession>A0A8H6I696</accession>
<organism evidence="3 4">
    <name type="scientific">Ephemerocybe angulata</name>
    <dbReference type="NCBI Taxonomy" id="980116"/>
    <lineage>
        <taxon>Eukaryota</taxon>
        <taxon>Fungi</taxon>
        <taxon>Dikarya</taxon>
        <taxon>Basidiomycota</taxon>
        <taxon>Agaricomycotina</taxon>
        <taxon>Agaricomycetes</taxon>
        <taxon>Agaricomycetidae</taxon>
        <taxon>Agaricales</taxon>
        <taxon>Agaricineae</taxon>
        <taxon>Psathyrellaceae</taxon>
        <taxon>Ephemerocybe</taxon>
    </lineage>
</organism>